<evidence type="ECO:0000313" key="3">
    <source>
        <dbReference type="Proteomes" id="UP000615455"/>
    </source>
</evidence>
<feature type="compositionally biased region" description="Polar residues" evidence="1">
    <location>
        <begin position="33"/>
        <end position="43"/>
    </location>
</feature>
<accession>A0ABQ2BPS8</accession>
<dbReference type="RefSeq" id="WP_189006709.1">
    <property type="nucleotide sequence ID" value="NZ_BMHE01000001.1"/>
</dbReference>
<comment type="caution">
    <text evidence="2">The sequence shown here is derived from an EMBL/GenBank/DDBJ whole genome shotgun (WGS) entry which is preliminary data.</text>
</comment>
<keyword evidence="3" id="KW-1185">Reference proteome</keyword>
<dbReference type="Proteomes" id="UP000615455">
    <property type="component" value="Unassembled WGS sequence"/>
</dbReference>
<name>A0ABQ2BPS8_9BACL</name>
<proteinExistence type="predicted"/>
<organism evidence="2 3">
    <name type="scientific">Paenibacillus marchantiophytorum</name>
    <dbReference type="NCBI Taxonomy" id="1619310"/>
    <lineage>
        <taxon>Bacteria</taxon>
        <taxon>Bacillati</taxon>
        <taxon>Bacillota</taxon>
        <taxon>Bacilli</taxon>
        <taxon>Bacillales</taxon>
        <taxon>Paenibacillaceae</taxon>
        <taxon>Paenibacillus</taxon>
    </lineage>
</organism>
<protein>
    <submittedName>
        <fullName evidence="2">Uncharacterized protein</fullName>
    </submittedName>
</protein>
<reference evidence="3" key="1">
    <citation type="journal article" date="2019" name="Int. J. Syst. Evol. Microbiol.">
        <title>The Global Catalogue of Microorganisms (GCM) 10K type strain sequencing project: providing services to taxonomists for standard genome sequencing and annotation.</title>
        <authorList>
            <consortium name="The Broad Institute Genomics Platform"/>
            <consortium name="The Broad Institute Genome Sequencing Center for Infectious Disease"/>
            <person name="Wu L."/>
            <person name="Ma J."/>
        </authorList>
    </citation>
    <scope>NUCLEOTIDE SEQUENCE [LARGE SCALE GENOMIC DNA]</scope>
    <source>
        <strain evidence="3">CGMCC 1.15043</strain>
    </source>
</reference>
<evidence type="ECO:0000313" key="2">
    <source>
        <dbReference type="EMBL" id="GGI43740.1"/>
    </source>
</evidence>
<gene>
    <name evidence="2" type="ORF">GCM10008018_03630</name>
</gene>
<sequence length="52" mass="5496">MGLLLDSIKLLNKQAAITDLALEHTCIQKAISQKRQGTASAVSTIPKGGYAK</sequence>
<feature type="region of interest" description="Disordered" evidence="1">
    <location>
        <begin position="33"/>
        <end position="52"/>
    </location>
</feature>
<dbReference type="EMBL" id="BMHE01000001">
    <property type="protein sequence ID" value="GGI43740.1"/>
    <property type="molecule type" value="Genomic_DNA"/>
</dbReference>
<evidence type="ECO:0000256" key="1">
    <source>
        <dbReference type="SAM" id="MobiDB-lite"/>
    </source>
</evidence>